<keyword evidence="7" id="KW-1185">Reference proteome</keyword>
<dbReference type="SMART" id="SM00483">
    <property type="entry name" value="POLXc"/>
    <property type="match status" value="1"/>
</dbReference>
<feature type="domain" description="Helix-hairpin-helix DNA-binding motif class 1" evidence="3">
    <location>
        <begin position="100"/>
        <end position="119"/>
    </location>
</feature>
<dbReference type="PANTHER" id="PTHR36928:SF1">
    <property type="entry name" value="PHOSPHATASE YCDX-RELATED"/>
    <property type="match status" value="1"/>
</dbReference>
<feature type="domain" description="Helix-hairpin-helix DNA-binding motif class 1" evidence="3">
    <location>
        <begin position="140"/>
        <end position="159"/>
    </location>
</feature>
<accession>I5BZW9</accession>
<evidence type="ECO:0000259" key="3">
    <source>
        <dbReference type="SMART" id="SM00278"/>
    </source>
</evidence>
<dbReference type="InterPro" id="IPR003583">
    <property type="entry name" value="Hlx-hairpin-Hlx_DNA-bd_motif"/>
</dbReference>
<dbReference type="GO" id="GO:0008270">
    <property type="term" value="F:zinc ion binding"/>
    <property type="evidence" value="ECO:0007669"/>
    <property type="project" value="TreeGrafter"/>
</dbReference>
<comment type="caution">
    <text evidence="6">The sequence shown here is derived from an EMBL/GenBank/DDBJ whole genome shotgun (WGS) entry which is preliminary data.</text>
</comment>
<dbReference type="InterPro" id="IPR050243">
    <property type="entry name" value="PHP_phosphatase"/>
</dbReference>
<keyword evidence="1" id="KW-0237">DNA synthesis</keyword>
<dbReference type="AlphaFoldDB" id="I5BZW9"/>
<dbReference type="STRING" id="1189621.A3SI_14159"/>
<dbReference type="Gene3D" id="1.10.150.20">
    <property type="entry name" value="5' to 3' exonuclease, C-terminal subdomain"/>
    <property type="match status" value="1"/>
</dbReference>
<dbReference type="Proteomes" id="UP000005551">
    <property type="component" value="Unassembled WGS sequence"/>
</dbReference>
<proteinExistence type="predicted"/>
<dbReference type="EMBL" id="AJYA01000033">
    <property type="protein sequence ID" value="EIM75121.1"/>
    <property type="molecule type" value="Genomic_DNA"/>
</dbReference>
<evidence type="ECO:0000313" key="6">
    <source>
        <dbReference type="EMBL" id="EIM75121.1"/>
    </source>
</evidence>
<evidence type="ECO:0000313" key="7">
    <source>
        <dbReference type="Proteomes" id="UP000005551"/>
    </source>
</evidence>
<dbReference type="SMART" id="SM00481">
    <property type="entry name" value="POLIIIAc"/>
    <property type="match status" value="1"/>
</dbReference>
<dbReference type="Gene3D" id="3.20.20.140">
    <property type="entry name" value="Metal-dependent hydrolases"/>
    <property type="match status" value="1"/>
</dbReference>
<dbReference type="InterPro" id="IPR010996">
    <property type="entry name" value="HHH_MUS81"/>
</dbReference>
<dbReference type="PANTHER" id="PTHR36928">
    <property type="entry name" value="PHOSPHATASE YCDX-RELATED"/>
    <property type="match status" value="1"/>
</dbReference>
<dbReference type="InterPro" id="IPR027421">
    <property type="entry name" value="DNA_pol_lamdba_lyase_dom_sf"/>
</dbReference>
<dbReference type="InterPro" id="IPR004013">
    <property type="entry name" value="PHP_dom"/>
</dbReference>
<dbReference type="InterPro" id="IPR022311">
    <property type="entry name" value="PolX-like"/>
</dbReference>
<feature type="domain" description="Polymerase/histidinol phosphatase N-terminal" evidence="4">
    <location>
        <begin position="379"/>
        <end position="458"/>
    </location>
</feature>
<dbReference type="SUPFAM" id="SSF89550">
    <property type="entry name" value="PHP domain-like"/>
    <property type="match status" value="1"/>
</dbReference>
<evidence type="ECO:0000259" key="4">
    <source>
        <dbReference type="SMART" id="SM00481"/>
    </source>
</evidence>
<dbReference type="FunFam" id="3.20.20.140:FF:000047">
    <property type="entry name" value="PHP domain-containing protein"/>
    <property type="match status" value="1"/>
</dbReference>
<name>I5BZW9_9BACT</name>
<dbReference type="GO" id="GO:0042578">
    <property type="term" value="F:phosphoric ester hydrolase activity"/>
    <property type="evidence" value="ECO:0007669"/>
    <property type="project" value="TreeGrafter"/>
</dbReference>
<evidence type="ECO:0000256" key="2">
    <source>
        <dbReference type="ARBA" id="ARBA00022705"/>
    </source>
</evidence>
<reference evidence="6 7" key="1">
    <citation type="submission" date="2012-05" db="EMBL/GenBank/DDBJ databases">
        <title>Genome sequence of Nitritalea halalkaliphila LW7.</title>
        <authorList>
            <person name="Jangir P.K."/>
            <person name="Singh A."/>
            <person name="Shivaji S."/>
            <person name="Sharma R."/>
        </authorList>
    </citation>
    <scope>NUCLEOTIDE SEQUENCE [LARGE SCALE GENOMIC DNA]</scope>
    <source>
        <strain evidence="6 7">LW7</strain>
    </source>
</reference>
<dbReference type="Pfam" id="PF02811">
    <property type="entry name" value="PHP"/>
    <property type="match status" value="1"/>
</dbReference>
<dbReference type="SUPFAM" id="SSF47802">
    <property type="entry name" value="DNA polymerase beta, N-terminal domain-like"/>
    <property type="match status" value="1"/>
</dbReference>
<dbReference type="Pfam" id="PF14716">
    <property type="entry name" value="HHH_8"/>
    <property type="match status" value="1"/>
</dbReference>
<dbReference type="SMART" id="SM00278">
    <property type="entry name" value="HhH1"/>
    <property type="match status" value="3"/>
</dbReference>
<evidence type="ECO:0000259" key="5">
    <source>
        <dbReference type="SMART" id="SM00483"/>
    </source>
</evidence>
<keyword evidence="2" id="KW-0235">DNA replication</keyword>
<dbReference type="GO" id="GO:0006281">
    <property type="term" value="P:DNA repair"/>
    <property type="evidence" value="ECO:0007669"/>
    <property type="project" value="InterPro"/>
</dbReference>
<sequence length="619" mass="69834">METRGFFLLFKGKAFDFILKQYFCTFVLKIGLPALRGPCTRLDPSIFMKLGHKEITKTLKLLIKLMELHGENSFKIGSYQKAVNTLERGMEQDASQLSEAELREIPGIGKSLAEVIATLAQTGQHAILGEFLEKTPEGLLEVLELKGLGPKKVQALWKELGISSTHELMEACRSGQVAALKGFGKKTQESILEALAFREEQAGKRLYADIEQAVARLVADMEALEGVLRVAPTGAFRRAMEIIEELELLVAVEHAPRFMAQFGERLEAFGLQADERRSSPFTFRGTWEQEGLQVAVYACSEPDWERQWFLRGSAKAHLLHSIKEKPLAQWFQEGSWESEEAFYAHVGLPFIPAPLREGLMEFTWAEDPKALLEEKDLVGTLHNHSTYSDGQHTLREMAEAARQLGLTYLGISDHSRAASYAGGLSIEEVEQQWREIEALNEEMAPFRIFKGIESDILPDGSLDYPDEVLAGFDFVVSSIHSGLSMDRQKATERLIRAIKNPYTTILGHPTGRLLLRRAAYPIDHRAVIDACAEEEVAIEINANPWRLDLDWRWVHYALSKGVRLAINPDAHTKEGYADMRFGVLVGQKGGLHPEMTLNAWSQEELARYFEERKKKKRKQ</sequence>
<dbReference type="CDD" id="cd07436">
    <property type="entry name" value="PHP_PolX"/>
    <property type="match status" value="1"/>
</dbReference>
<dbReference type="SUPFAM" id="SSF158702">
    <property type="entry name" value="Sec63 N-terminal domain-like"/>
    <property type="match status" value="1"/>
</dbReference>
<dbReference type="PATRIC" id="fig|1189621.3.peg.2948"/>
<dbReference type="Pfam" id="PF14520">
    <property type="entry name" value="HHH_5"/>
    <property type="match status" value="1"/>
</dbReference>
<dbReference type="InterPro" id="IPR002054">
    <property type="entry name" value="DNA-dir_DNA_pol_X"/>
</dbReference>
<dbReference type="InterPro" id="IPR016195">
    <property type="entry name" value="Pol/histidinol_Pase-like"/>
</dbReference>
<dbReference type="PIRSF" id="PIRSF005047">
    <property type="entry name" value="UCP005047_YshC"/>
    <property type="match status" value="1"/>
</dbReference>
<dbReference type="Gene3D" id="1.10.150.110">
    <property type="entry name" value="DNA polymerase beta, N-terminal domain-like"/>
    <property type="match status" value="1"/>
</dbReference>
<dbReference type="GO" id="GO:0003887">
    <property type="term" value="F:DNA-directed DNA polymerase activity"/>
    <property type="evidence" value="ECO:0007669"/>
    <property type="project" value="InterPro"/>
</dbReference>
<feature type="domain" description="DNA-directed DNA polymerase X" evidence="5">
    <location>
        <begin position="50"/>
        <end position="357"/>
    </location>
</feature>
<protein>
    <submittedName>
        <fullName evidence="6">PHP domain-containing protein</fullName>
    </submittedName>
</protein>
<organism evidence="6 7">
    <name type="scientific">Nitritalea halalkaliphila LW7</name>
    <dbReference type="NCBI Taxonomy" id="1189621"/>
    <lineage>
        <taxon>Bacteria</taxon>
        <taxon>Pseudomonadati</taxon>
        <taxon>Bacteroidota</taxon>
        <taxon>Cytophagia</taxon>
        <taxon>Cytophagales</taxon>
        <taxon>Cyclobacteriaceae</taxon>
        <taxon>Nitritalea</taxon>
    </lineage>
</organism>
<dbReference type="GO" id="GO:0003677">
    <property type="term" value="F:DNA binding"/>
    <property type="evidence" value="ECO:0007669"/>
    <property type="project" value="InterPro"/>
</dbReference>
<dbReference type="GO" id="GO:0005829">
    <property type="term" value="C:cytosol"/>
    <property type="evidence" value="ECO:0007669"/>
    <property type="project" value="TreeGrafter"/>
</dbReference>
<dbReference type="InterPro" id="IPR003141">
    <property type="entry name" value="Pol/His_phosphatase_N"/>
</dbReference>
<gene>
    <name evidence="6" type="ORF">A3SI_14159</name>
</gene>
<dbReference type="InterPro" id="IPR047967">
    <property type="entry name" value="PolX_PHP"/>
</dbReference>
<evidence type="ECO:0000256" key="1">
    <source>
        <dbReference type="ARBA" id="ARBA00022634"/>
    </source>
</evidence>
<feature type="domain" description="Helix-hairpin-helix DNA-binding motif class 1" evidence="3">
    <location>
        <begin position="175"/>
        <end position="194"/>
    </location>
</feature>